<dbReference type="EMBL" id="ML769842">
    <property type="protein sequence ID" value="KAE9386870.1"/>
    <property type="molecule type" value="Genomic_DNA"/>
</dbReference>
<evidence type="ECO:0000313" key="2">
    <source>
        <dbReference type="Proteomes" id="UP000799118"/>
    </source>
</evidence>
<reference evidence="1" key="1">
    <citation type="journal article" date="2019" name="Environ. Microbiol.">
        <title>Fungal ecological strategies reflected in gene transcription - a case study of two litter decomposers.</title>
        <authorList>
            <person name="Barbi F."/>
            <person name="Kohler A."/>
            <person name="Barry K."/>
            <person name="Baskaran P."/>
            <person name="Daum C."/>
            <person name="Fauchery L."/>
            <person name="Ihrmark K."/>
            <person name="Kuo A."/>
            <person name="LaButti K."/>
            <person name="Lipzen A."/>
            <person name="Morin E."/>
            <person name="Grigoriev I.V."/>
            <person name="Henrissat B."/>
            <person name="Lindahl B."/>
            <person name="Martin F."/>
        </authorList>
    </citation>
    <scope>NUCLEOTIDE SEQUENCE</scope>
    <source>
        <strain evidence="1">JB14</strain>
    </source>
</reference>
<dbReference type="Proteomes" id="UP000799118">
    <property type="component" value="Unassembled WGS sequence"/>
</dbReference>
<gene>
    <name evidence="1" type="ORF">BT96DRAFT_1005663</name>
</gene>
<dbReference type="AlphaFoldDB" id="A0A6A4GNH1"/>
<proteinExistence type="predicted"/>
<keyword evidence="2" id="KW-1185">Reference proteome</keyword>
<evidence type="ECO:0000313" key="1">
    <source>
        <dbReference type="EMBL" id="KAE9386870.1"/>
    </source>
</evidence>
<protein>
    <submittedName>
        <fullName evidence="1">Uncharacterized protein</fullName>
    </submittedName>
</protein>
<dbReference type="OrthoDB" id="2930183at2759"/>
<sequence>MPLEDPIFATKLEMWTAASLFHFGVDEDIPDDYNWDPVTGALTVKGESLEKVLQFPTGTIFIVDAPLSTQGKEGQNPVADAESILEKAAIPGNFDALSKCMDRTINAQRILHLEAMMGVSQEQTSLSTLLKTHIQFFDEKSIIWSTKPDLNANNVPDG</sequence>
<name>A0A6A4GNH1_9AGAR</name>
<accession>A0A6A4GNH1</accession>
<organism evidence="1 2">
    <name type="scientific">Gymnopus androsaceus JB14</name>
    <dbReference type="NCBI Taxonomy" id="1447944"/>
    <lineage>
        <taxon>Eukaryota</taxon>
        <taxon>Fungi</taxon>
        <taxon>Dikarya</taxon>
        <taxon>Basidiomycota</taxon>
        <taxon>Agaricomycotina</taxon>
        <taxon>Agaricomycetes</taxon>
        <taxon>Agaricomycetidae</taxon>
        <taxon>Agaricales</taxon>
        <taxon>Marasmiineae</taxon>
        <taxon>Omphalotaceae</taxon>
        <taxon>Gymnopus</taxon>
    </lineage>
</organism>